<dbReference type="InterPro" id="IPR012340">
    <property type="entry name" value="NA-bd_OB-fold"/>
</dbReference>
<proteinExistence type="predicted"/>
<evidence type="ECO:0000313" key="3">
    <source>
        <dbReference type="Proteomes" id="UP000032141"/>
    </source>
</evidence>
<keyword evidence="3" id="KW-1185">Reference proteome</keyword>
<dbReference type="EnsemblPlants" id="Bo7g054670.1">
    <property type="protein sequence ID" value="Bo7g054670.1"/>
    <property type="gene ID" value="Bo7g054670"/>
</dbReference>
<dbReference type="PANTHER" id="PTHR47165:SF4">
    <property type="entry name" value="OS03G0429900 PROTEIN"/>
    <property type="match status" value="1"/>
</dbReference>
<organism evidence="2 3">
    <name type="scientific">Brassica oleracea var. oleracea</name>
    <dbReference type="NCBI Taxonomy" id="109376"/>
    <lineage>
        <taxon>Eukaryota</taxon>
        <taxon>Viridiplantae</taxon>
        <taxon>Streptophyta</taxon>
        <taxon>Embryophyta</taxon>
        <taxon>Tracheophyta</taxon>
        <taxon>Spermatophyta</taxon>
        <taxon>Magnoliopsida</taxon>
        <taxon>eudicotyledons</taxon>
        <taxon>Gunneridae</taxon>
        <taxon>Pentapetalae</taxon>
        <taxon>rosids</taxon>
        <taxon>malvids</taxon>
        <taxon>Brassicales</taxon>
        <taxon>Brassicaceae</taxon>
        <taxon>Brassiceae</taxon>
        <taxon>Brassica</taxon>
    </lineage>
</organism>
<dbReference type="Gramene" id="Bo7g054670.1">
    <property type="protein sequence ID" value="Bo7g054670.1"/>
    <property type="gene ID" value="Bo7g054670"/>
</dbReference>
<name>A0A0D3D6Z5_BRAOL</name>
<dbReference type="CDD" id="cd04481">
    <property type="entry name" value="RPA1_DBD_B_like"/>
    <property type="match status" value="1"/>
</dbReference>
<dbReference type="Proteomes" id="UP000032141">
    <property type="component" value="Chromosome C7"/>
</dbReference>
<dbReference type="PANTHER" id="PTHR47165">
    <property type="entry name" value="OS03G0429900 PROTEIN"/>
    <property type="match status" value="1"/>
</dbReference>
<dbReference type="HOGENOM" id="CLU_601820_0_0_1"/>
<dbReference type="Gene3D" id="2.40.50.140">
    <property type="entry name" value="Nucleic acid-binding proteins"/>
    <property type="match status" value="2"/>
</dbReference>
<dbReference type="SUPFAM" id="SSF50249">
    <property type="entry name" value="Nucleic acid-binding proteins"/>
    <property type="match status" value="2"/>
</dbReference>
<sequence>MDLSPAKTTWKIKVKIIRLWRQYSAGDIDSIEMVLIDSNGDTIHATVNEDVVPIFESFLEEGDSKIFINFSLSQACRSYRLTKHPYKIWCQATTRIRLCDDLLYRLTGFTHVNFREILDGTLSPEYLIDIMGQIVEVTHVEIVSLNGKDTEKISLLLKNEEDVRLPLVVWGKVALDLSEAIQLLSDRTLICVMKFVKIKVWKDERSVCNAYNVSAVSLNPFIEEVEAFAKLLPKENISLAIVQSKPLSMVSMMSEEEDYFVKTPQKTISDILETRKVERCYVRCTIAAIDNDMGCSLNRHRGVRHSTFVSLRLGRSSSHSIASGFLRFWDSLNFKKDKEFVGITVLFLDENVNSVIHGFTLIGRANHYMPSLKACSIVKVDRFEVARCSSMYKITDHPFLIGFISLTIIDEVITGAPEINLQSRLDYVVEKIRSVQGSDLTNETTGVVIRLLIDL</sequence>
<dbReference type="Pfam" id="PF02721">
    <property type="entry name" value="DUF223"/>
    <property type="match status" value="1"/>
</dbReference>
<reference evidence="2" key="2">
    <citation type="submission" date="2015-03" db="UniProtKB">
        <authorList>
            <consortium name="EnsemblPlants"/>
        </authorList>
    </citation>
    <scope>IDENTIFICATION</scope>
</reference>
<dbReference type="STRING" id="109376.A0A0D3D6Z5"/>
<protein>
    <recommendedName>
        <fullName evidence="1">Replication protein A 70 kDa DNA-binding subunit B/D first OB fold domain-containing protein</fullName>
    </recommendedName>
</protein>
<reference evidence="2 3" key="1">
    <citation type="journal article" date="2014" name="Genome Biol.">
        <title>Transcriptome and methylome profiling reveals relics of genome dominance in the mesopolyploid Brassica oleracea.</title>
        <authorList>
            <person name="Parkin I.A."/>
            <person name="Koh C."/>
            <person name="Tang H."/>
            <person name="Robinson S.J."/>
            <person name="Kagale S."/>
            <person name="Clarke W.E."/>
            <person name="Town C.D."/>
            <person name="Nixon J."/>
            <person name="Krishnakumar V."/>
            <person name="Bidwell S.L."/>
            <person name="Denoeud F."/>
            <person name="Belcram H."/>
            <person name="Links M.G."/>
            <person name="Just J."/>
            <person name="Clarke C."/>
            <person name="Bender T."/>
            <person name="Huebert T."/>
            <person name="Mason A.S."/>
            <person name="Pires J.C."/>
            <person name="Barker G."/>
            <person name="Moore J."/>
            <person name="Walley P.G."/>
            <person name="Manoli S."/>
            <person name="Batley J."/>
            <person name="Edwards D."/>
            <person name="Nelson M.N."/>
            <person name="Wang X."/>
            <person name="Paterson A.H."/>
            <person name="King G."/>
            <person name="Bancroft I."/>
            <person name="Chalhoub B."/>
            <person name="Sharpe A.G."/>
        </authorList>
    </citation>
    <scope>NUCLEOTIDE SEQUENCE</scope>
    <source>
        <strain evidence="2 3">cv. TO1000</strain>
    </source>
</reference>
<evidence type="ECO:0000259" key="1">
    <source>
        <dbReference type="Pfam" id="PF02721"/>
    </source>
</evidence>
<dbReference type="AlphaFoldDB" id="A0A0D3D6Z5"/>
<feature type="domain" description="Replication protein A 70 kDa DNA-binding subunit B/D first OB fold" evidence="1">
    <location>
        <begin position="2"/>
        <end position="98"/>
    </location>
</feature>
<accession>A0A0D3D6Z5</accession>
<dbReference type="eggNOG" id="KOG0851">
    <property type="taxonomic scope" value="Eukaryota"/>
</dbReference>
<dbReference type="CDD" id="cd04480">
    <property type="entry name" value="RPA1_DBD_A_like"/>
    <property type="match status" value="2"/>
</dbReference>
<evidence type="ECO:0000313" key="2">
    <source>
        <dbReference type="EnsemblPlants" id="Bo7g054670.1"/>
    </source>
</evidence>
<dbReference type="InterPro" id="IPR003871">
    <property type="entry name" value="RFA1B/D_OB_1st"/>
</dbReference>